<name>A0ABV2DIQ1_9HYPH</name>
<reference evidence="1 2" key="1">
    <citation type="submission" date="2024-06" db="EMBL/GenBank/DDBJ databases">
        <authorList>
            <person name="Kim D.-U."/>
        </authorList>
    </citation>
    <scope>NUCLEOTIDE SEQUENCE [LARGE SCALE GENOMIC DNA]</scope>
    <source>
        <strain evidence="1 2">KACC15460</strain>
    </source>
</reference>
<proteinExistence type="predicted"/>
<organism evidence="1 2">
    <name type="scientific">Mesorhizobium shangrilense</name>
    <dbReference type="NCBI Taxonomy" id="460060"/>
    <lineage>
        <taxon>Bacteria</taxon>
        <taxon>Pseudomonadati</taxon>
        <taxon>Pseudomonadota</taxon>
        <taxon>Alphaproteobacteria</taxon>
        <taxon>Hyphomicrobiales</taxon>
        <taxon>Phyllobacteriaceae</taxon>
        <taxon>Mesorhizobium</taxon>
    </lineage>
</organism>
<keyword evidence="2" id="KW-1185">Reference proteome</keyword>
<gene>
    <name evidence="1" type="ORF">ABVQ20_23380</name>
</gene>
<accession>A0ABV2DIQ1</accession>
<protein>
    <submittedName>
        <fullName evidence="1">Uncharacterized protein</fullName>
    </submittedName>
</protein>
<comment type="caution">
    <text evidence="1">The sequence shown here is derived from an EMBL/GenBank/DDBJ whole genome shotgun (WGS) entry which is preliminary data.</text>
</comment>
<dbReference type="EMBL" id="JBEWSZ010000001">
    <property type="protein sequence ID" value="MET2829921.1"/>
    <property type="molecule type" value="Genomic_DNA"/>
</dbReference>
<sequence length="48" mass="5293">MAKDRASTWKFDLVLAPLAAPAALPPASRDEEPVPSFEHRGWFKLQGS</sequence>
<dbReference type="Proteomes" id="UP001548832">
    <property type="component" value="Unassembled WGS sequence"/>
</dbReference>
<dbReference type="RefSeq" id="WP_354461835.1">
    <property type="nucleotide sequence ID" value="NZ_JBEWSZ010000001.1"/>
</dbReference>
<evidence type="ECO:0000313" key="1">
    <source>
        <dbReference type="EMBL" id="MET2829921.1"/>
    </source>
</evidence>
<evidence type="ECO:0000313" key="2">
    <source>
        <dbReference type="Proteomes" id="UP001548832"/>
    </source>
</evidence>